<dbReference type="InterPro" id="IPR007344">
    <property type="entry name" value="GrpB/CoaE"/>
</dbReference>
<dbReference type="OrthoDB" id="9799092at2"/>
<evidence type="ECO:0008006" key="3">
    <source>
        <dbReference type="Google" id="ProtNLM"/>
    </source>
</evidence>
<accession>A0A437GWM8</accession>
<comment type="caution">
    <text evidence="1">The sequence shown here is derived from an EMBL/GenBank/DDBJ whole genome shotgun (WGS) entry which is preliminary data.</text>
</comment>
<dbReference type="SUPFAM" id="SSF81301">
    <property type="entry name" value="Nucleotidyltransferase"/>
    <property type="match status" value="1"/>
</dbReference>
<reference evidence="1 2" key="1">
    <citation type="submission" date="2018-12" db="EMBL/GenBank/DDBJ databases">
        <title>Croceicoccus ponticola sp. nov., a lipolytic bacterium isolated from seawater.</title>
        <authorList>
            <person name="Yoon J.-H."/>
        </authorList>
    </citation>
    <scope>NUCLEOTIDE SEQUENCE [LARGE SCALE GENOMIC DNA]</scope>
    <source>
        <strain evidence="1 2">GM-16</strain>
    </source>
</reference>
<dbReference type="InterPro" id="IPR043519">
    <property type="entry name" value="NT_sf"/>
</dbReference>
<name>A0A437GWM8_9SPHN</name>
<keyword evidence="2" id="KW-1185">Reference proteome</keyword>
<dbReference type="EMBL" id="RXOL01000004">
    <property type="protein sequence ID" value="RVQ66520.1"/>
    <property type="molecule type" value="Genomic_DNA"/>
</dbReference>
<dbReference type="AlphaFoldDB" id="A0A437GWM8"/>
<protein>
    <recommendedName>
        <fullName evidence="3">GrpB family protein</fullName>
    </recommendedName>
</protein>
<sequence>MRERFVLAPDADRARRRAEATFAELVPLLRAILPSEAEIHHIGATSIAGCLTKGDLDIIVRLPAEAFGTAERALAERFDPNIGTIRTADFASFKDDDRDPQLGILLTAFGSDYDFFLDFHRALVTDQAAVAAYNALKARCDGGDMDDYREEKGRFIRAVIASRGNAGASE</sequence>
<dbReference type="PANTHER" id="PTHR34822:SF1">
    <property type="entry name" value="GRPB FAMILY PROTEIN"/>
    <property type="match status" value="1"/>
</dbReference>
<evidence type="ECO:0000313" key="2">
    <source>
        <dbReference type="Proteomes" id="UP000283003"/>
    </source>
</evidence>
<dbReference type="RefSeq" id="WP_127612941.1">
    <property type="nucleotide sequence ID" value="NZ_RXOL01000004.1"/>
</dbReference>
<evidence type="ECO:0000313" key="1">
    <source>
        <dbReference type="EMBL" id="RVQ66520.1"/>
    </source>
</evidence>
<dbReference type="Pfam" id="PF04229">
    <property type="entry name" value="GrpB"/>
    <property type="match status" value="1"/>
</dbReference>
<gene>
    <name evidence="1" type="ORF">EKN06_10925</name>
</gene>
<dbReference type="PANTHER" id="PTHR34822">
    <property type="entry name" value="GRPB DOMAIN PROTEIN (AFU_ORTHOLOGUE AFUA_1G01530)"/>
    <property type="match status" value="1"/>
</dbReference>
<dbReference type="Gene3D" id="3.30.460.10">
    <property type="entry name" value="Beta Polymerase, domain 2"/>
    <property type="match status" value="1"/>
</dbReference>
<proteinExistence type="predicted"/>
<organism evidence="1 2">
    <name type="scientific">Croceicoccus ponticola</name>
    <dbReference type="NCBI Taxonomy" id="2217664"/>
    <lineage>
        <taxon>Bacteria</taxon>
        <taxon>Pseudomonadati</taxon>
        <taxon>Pseudomonadota</taxon>
        <taxon>Alphaproteobacteria</taxon>
        <taxon>Sphingomonadales</taxon>
        <taxon>Erythrobacteraceae</taxon>
        <taxon>Croceicoccus</taxon>
    </lineage>
</organism>
<dbReference type="Proteomes" id="UP000283003">
    <property type="component" value="Unassembled WGS sequence"/>
</dbReference>